<keyword evidence="2" id="KW-1133">Transmembrane helix</keyword>
<dbReference type="Gene3D" id="1.10.10.1320">
    <property type="entry name" value="Anti-sigma factor, zinc-finger domain"/>
    <property type="match status" value="1"/>
</dbReference>
<sequence>MSNFDDCDNYSPLLPDDEPGRRWDQSSPNTLDNLKRDRFELLSAYLDGEVSADERRQVEQWLATDATMQRLHARLLKLRQGVRMLPVPAPEQPVEQVAVEVISRLERRPKRTALWGGMAIAALFVGAVASTFSGGELVPSIAQSPDTHRITSNALPHDGLMIALDRPVIEIPKAAISDSVSPGTDGVQ</sequence>
<dbReference type="AlphaFoldDB" id="A0A9E8ZE87"/>
<evidence type="ECO:0000256" key="1">
    <source>
        <dbReference type="SAM" id="MobiDB-lite"/>
    </source>
</evidence>
<dbReference type="InterPro" id="IPR027383">
    <property type="entry name" value="Znf_put"/>
</dbReference>
<accession>A0A9E8ZE87</accession>
<feature type="region of interest" description="Disordered" evidence="1">
    <location>
        <begin position="1"/>
        <end position="29"/>
    </location>
</feature>
<dbReference type="InterPro" id="IPR041916">
    <property type="entry name" value="Anti_sigma_zinc_sf"/>
</dbReference>
<protein>
    <submittedName>
        <fullName evidence="4">Zf-HC2 domain-containing protein</fullName>
    </submittedName>
</protein>
<dbReference type="RefSeq" id="WP_268610086.1">
    <property type="nucleotide sequence ID" value="NZ_CP113797.1"/>
</dbReference>
<dbReference type="Pfam" id="PF13490">
    <property type="entry name" value="zf-HC2"/>
    <property type="match status" value="1"/>
</dbReference>
<keyword evidence="5" id="KW-1185">Reference proteome</keyword>
<evidence type="ECO:0000259" key="3">
    <source>
        <dbReference type="Pfam" id="PF13490"/>
    </source>
</evidence>
<keyword evidence="2" id="KW-0812">Transmembrane</keyword>
<gene>
    <name evidence="4" type="ORF">OXH18_24150</name>
</gene>
<reference evidence="4" key="1">
    <citation type="submission" date="2022-12" db="EMBL/GenBank/DDBJ databases">
        <title>Polyphasic identification of a Novel Hot-Spring Cyanobacterium Ocullathermofonsia sinensis gen nov. sp. nov. and Genomic Insights on its Adaptations to the Thermal Habitat.</title>
        <authorList>
            <person name="Daroch M."/>
            <person name="Tang J."/>
            <person name="Jiang Y."/>
        </authorList>
    </citation>
    <scope>NUCLEOTIDE SEQUENCE</scope>
    <source>
        <strain evidence="4">PKUAC-SCTA174</strain>
    </source>
</reference>
<dbReference type="EMBL" id="CP113797">
    <property type="protein sequence ID" value="WAL60222.1"/>
    <property type="molecule type" value="Genomic_DNA"/>
</dbReference>
<evidence type="ECO:0000313" key="4">
    <source>
        <dbReference type="EMBL" id="WAL60222.1"/>
    </source>
</evidence>
<keyword evidence="2" id="KW-0472">Membrane</keyword>
<evidence type="ECO:0000313" key="5">
    <source>
        <dbReference type="Proteomes" id="UP001163152"/>
    </source>
</evidence>
<name>A0A9E8ZE87_9CYAN</name>
<proteinExistence type="predicted"/>
<dbReference type="KEGG" id="tsin:OXH18_24150"/>
<evidence type="ECO:0000256" key="2">
    <source>
        <dbReference type="SAM" id="Phobius"/>
    </source>
</evidence>
<feature type="transmembrane region" description="Helical" evidence="2">
    <location>
        <begin position="113"/>
        <end position="132"/>
    </location>
</feature>
<organism evidence="4 5">
    <name type="scientific">Thermocoleostomius sinensis A174</name>
    <dbReference type="NCBI Taxonomy" id="2016057"/>
    <lineage>
        <taxon>Bacteria</taxon>
        <taxon>Bacillati</taxon>
        <taxon>Cyanobacteriota</taxon>
        <taxon>Cyanophyceae</taxon>
        <taxon>Oculatellales</taxon>
        <taxon>Oculatellaceae</taxon>
        <taxon>Thermocoleostomius</taxon>
    </lineage>
</organism>
<dbReference type="Proteomes" id="UP001163152">
    <property type="component" value="Chromosome"/>
</dbReference>
<feature type="domain" description="Putative zinc-finger" evidence="3">
    <location>
        <begin position="40"/>
        <end position="60"/>
    </location>
</feature>